<feature type="region of interest" description="Disordered" evidence="1">
    <location>
        <begin position="524"/>
        <end position="589"/>
    </location>
</feature>
<name>A0A2G8JHP1_STIJA</name>
<dbReference type="AlphaFoldDB" id="A0A2G8JHP1"/>
<comment type="caution">
    <text evidence="3">The sequence shown here is derived from an EMBL/GenBank/DDBJ whole genome shotgun (WGS) entry which is preliminary data.</text>
</comment>
<evidence type="ECO:0000313" key="4">
    <source>
        <dbReference type="Proteomes" id="UP000230750"/>
    </source>
</evidence>
<proteinExistence type="predicted"/>
<dbReference type="OrthoDB" id="420046at2759"/>
<feature type="compositionally biased region" description="Basic and acidic residues" evidence="1">
    <location>
        <begin position="568"/>
        <end position="583"/>
    </location>
</feature>
<feature type="compositionally biased region" description="Basic residues" evidence="1">
    <location>
        <begin position="550"/>
        <end position="567"/>
    </location>
</feature>
<keyword evidence="4" id="KW-1185">Reference proteome</keyword>
<reference evidence="3 4" key="1">
    <citation type="journal article" date="2017" name="PLoS Biol.">
        <title>The sea cucumber genome provides insights into morphological evolution and visceral regeneration.</title>
        <authorList>
            <person name="Zhang X."/>
            <person name="Sun L."/>
            <person name="Yuan J."/>
            <person name="Sun Y."/>
            <person name="Gao Y."/>
            <person name="Zhang L."/>
            <person name="Li S."/>
            <person name="Dai H."/>
            <person name="Hamel J.F."/>
            <person name="Liu C."/>
            <person name="Yu Y."/>
            <person name="Liu S."/>
            <person name="Lin W."/>
            <person name="Guo K."/>
            <person name="Jin S."/>
            <person name="Xu P."/>
            <person name="Storey K.B."/>
            <person name="Huan P."/>
            <person name="Zhang T."/>
            <person name="Zhou Y."/>
            <person name="Zhang J."/>
            <person name="Lin C."/>
            <person name="Li X."/>
            <person name="Xing L."/>
            <person name="Huo D."/>
            <person name="Sun M."/>
            <person name="Wang L."/>
            <person name="Mercier A."/>
            <person name="Li F."/>
            <person name="Yang H."/>
            <person name="Xiang J."/>
        </authorList>
    </citation>
    <scope>NUCLEOTIDE SEQUENCE [LARGE SCALE GENOMIC DNA]</scope>
    <source>
        <strain evidence="3">Shaxun</strain>
        <tissue evidence="3">Muscle</tissue>
    </source>
</reference>
<organism evidence="3 4">
    <name type="scientific">Stichopus japonicus</name>
    <name type="common">Sea cucumber</name>
    <dbReference type="NCBI Taxonomy" id="307972"/>
    <lineage>
        <taxon>Eukaryota</taxon>
        <taxon>Metazoa</taxon>
        <taxon>Echinodermata</taxon>
        <taxon>Eleutherozoa</taxon>
        <taxon>Echinozoa</taxon>
        <taxon>Holothuroidea</taxon>
        <taxon>Aspidochirotacea</taxon>
        <taxon>Aspidochirotida</taxon>
        <taxon>Stichopodidae</taxon>
        <taxon>Apostichopus</taxon>
    </lineage>
</organism>
<dbReference type="EMBL" id="MRZV01001942">
    <property type="protein sequence ID" value="PIK35263.1"/>
    <property type="molecule type" value="Genomic_DNA"/>
</dbReference>
<dbReference type="InterPro" id="IPR015424">
    <property type="entry name" value="PyrdxlP-dep_Trfase"/>
</dbReference>
<accession>A0A2G8JHP1</accession>
<sequence length="589" mass="65440">MSVNANESDVLIFCGSGTTGAVNKLVSALKLKSGGGKNTVVFVGPYEHHSNILPWKESGAMVERINDTKTGHIDTEDLDRKLRKHKKKSRRLIGCFSAASNVTGIISDTNEVSAKLHEHGALSFWDYATAGPYLKIDMNPTSDNGENYSKDAVYLSPHKFVGGVGTPGILIAKKHVFLNEVPDNVGGGTVVYVTRETHHYSTDIEEREEGGTPAIVESIRAGLTFKLKDSIGTEIIEEREEELTRLAFERWKGGPTNIIILGSSRANRLPIFSFLITHPASGKVLHHDFVAVLLNDLFGIQARGGCACAGPYAQDLLGIDEELAQKFVHFLVTDRSKESTLKKKKKSRLSAAEETGVERTIEIMKPGFVRLNLPFFFCDEAIDYILTAVEMIASDGWVFLPQYRADPYSAKWSPVQAENLQERTGERTKSDSLLTATFKGAKFSAPSSPFTQRDAAKKTFKEMLDEAKQSIAMAKKQTMFSVEAIVDDVGAAVQNEELIWFLRPQEAAVHLRRKSKSEIDGIETVQDEPIAGSDPRSRATKVPFIPKRYTVMRKSFRRSVRKLSRKSRNPEDRPNSDTQENRRGRCVVM</sequence>
<dbReference type="SUPFAM" id="SSF53383">
    <property type="entry name" value="PLP-dependent transferases"/>
    <property type="match status" value="1"/>
</dbReference>
<dbReference type="PANTHER" id="PTHR43686">
    <property type="entry name" value="SULFURTRANSFERASE-RELATED"/>
    <property type="match status" value="1"/>
</dbReference>
<feature type="domain" description="Aminotransferase class V" evidence="2">
    <location>
        <begin position="3"/>
        <end position="314"/>
    </location>
</feature>
<dbReference type="Gene3D" id="3.90.1150.10">
    <property type="entry name" value="Aspartate Aminotransferase, domain 1"/>
    <property type="match status" value="1"/>
</dbReference>
<evidence type="ECO:0000256" key="1">
    <source>
        <dbReference type="SAM" id="MobiDB-lite"/>
    </source>
</evidence>
<dbReference type="InterPro" id="IPR015421">
    <property type="entry name" value="PyrdxlP-dep_Trfase_major"/>
</dbReference>
<dbReference type="Proteomes" id="UP000230750">
    <property type="component" value="Unassembled WGS sequence"/>
</dbReference>
<evidence type="ECO:0000259" key="2">
    <source>
        <dbReference type="Pfam" id="PF00266"/>
    </source>
</evidence>
<dbReference type="InterPro" id="IPR000192">
    <property type="entry name" value="Aminotrans_V_dom"/>
</dbReference>
<gene>
    <name evidence="3" type="ORF">BSL78_27911</name>
</gene>
<evidence type="ECO:0000313" key="3">
    <source>
        <dbReference type="EMBL" id="PIK35263.1"/>
    </source>
</evidence>
<dbReference type="Pfam" id="PF00266">
    <property type="entry name" value="Aminotran_5"/>
    <property type="match status" value="1"/>
</dbReference>
<dbReference type="InterPro" id="IPR015422">
    <property type="entry name" value="PyrdxlP-dep_Trfase_small"/>
</dbReference>
<protein>
    <recommendedName>
        <fullName evidence="2">Aminotransferase class V domain-containing protein</fullName>
    </recommendedName>
</protein>
<dbReference type="STRING" id="307972.A0A2G8JHP1"/>
<dbReference type="Gene3D" id="3.40.640.10">
    <property type="entry name" value="Type I PLP-dependent aspartate aminotransferase-like (Major domain)"/>
    <property type="match status" value="1"/>
</dbReference>
<dbReference type="PANTHER" id="PTHR43686:SF1">
    <property type="entry name" value="AMINOTRAN_5 DOMAIN-CONTAINING PROTEIN"/>
    <property type="match status" value="1"/>
</dbReference>